<dbReference type="RefSeq" id="WP_184426564.1">
    <property type="nucleotide sequence ID" value="NZ_AP027362.1"/>
</dbReference>
<gene>
    <name evidence="3" type="ORF">HNQ55_003496</name>
</gene>
<dbReference type="InterPro" id="IPR009742">
    <property type="entry name" value="Curlin_rpt"/>
</dbReference>
<protein>
    <submittedName>
        <fullName evidence="3">Minor curlin subunit</fullName>
    </submittedName>
</protein>
<evidence type="ECO:0000256" key="2">
    <source>
        <dbReference type="ARBA" id="ARBA00022729"/>
    </source>
</evidence>
<dbReference type="GO" id="GO:0007155">
    <property type="term" value="P:cell adhesion"/>
    <property type="evidence" value="ECO:0007669"/>
    <property type="project" value="InterPro"/>
</dbReference>
<proteinExistence type="inferred from homology"/>
<dbReference type="AlphaFoldDB" id="A0A7X0NK97"/>
<reference evidence="3 4" key="1">
    <citation type="submission" date="2020-08" db="EMBL/GenBank/DDBJ databases">
        <title>Genomic Encyclopedia of Type Strains, Phase IV (KMG-IV): sequencing the most valuable type-strain genomes for metagenomic binning, comparative biology and taxonomic classification.</title>
        <authorList>
            <person name="Goeker M."/>
        </authorList>
    </citation>
    <scope>NUCLEOTIDE SEQUENCE [LARGE SCALE GENOMIC DNA]</scope>
    <source>
        <strain evidence="3 4">DSM 26287</strain>
    </source>
</reference>
<dbReference type="Pfam" id="PF07012">
    <property type="entry name" value="Curlin_rpt"/>
    <property type="match status" value="1"/>
</dbReference>
<dbReference type="GO" id="GO:0009289">
    <property type="term" value="C:pilus"/>
    <property type="evidence" value="ECO:0007669"/>
    <property type="project" value="InterPro"/>
</dbReference>
<keyword evidence="4" id="KW-1185">Reference proteome</keyword>
<dbReference type="Proteomes" id="UP000537141">
    <property type="component" value="Unassembled WGS sequence"/>
</dbReference>
<evidence type="ECO:0000313" key="4">
    <source>
        <dbReference type="Proteomes" id="UP000537141"/>
    </source>
</evidence>
<keyword evidence="2" id="KW-0732">Signal</keyword>
<accession>A0A7X0NK97</accession>
<evidence type="ECO:0000313" key="3">
    <source>
        <dbReference type="EMBL" id="MBB6544960.1"/>
    </source>
</evidence>
<comment type="similarity">
    <text evidence="1">Belongs to the CsgA/CsgB family.</text>
</comment>
<name>A0A7X0NK97_9GAMM</name>
<evidence type="ECO:0000256" key="1">
    <source>
        <dbReference type="ARBA" id="ARBA00009766"/>
    </source>
</evidence>
<organism evidence="3 4">
    <name type="scientific">Thalassotalea piscium</name>
    <dbReference type="NCBI Taxonomy" id="1230533"/>
    <lineage>
        <taxon>Bacteria</taxon>
        <taxon>Pseudomonadati</taxon>
        <taxon>Pseudomonadota</taxon>
        <taxon>Gammaproteobacteria</taxon>
        <taxon>Alteromonadales</taxon>
        <taxon>Colwelliaceae</taxon>
        <taxon>Thalassotalea</taxon>
    </lineage>
</organism>
<sequence>MRIKKLNNNKINKSVFKRLQIVAIANLVLCSHMSYSNDLLSGTELKDSPLSLSLTTTATMTINGESQQLVVNQYGIHNKATVNQMANMGNSIAISQYGSDNLANLTQSGYGNTINLQQQGNNNFAEVIQDGNANIANVLQEGEQTFVVHQIGNDMVVNITQY</sequence>
<comment type="caution">
    <text evidence="3">The sequence shown here is derived from an EMBL/GenBank/DDBJ whole genome shotgun (WGS) entry which is preliminary data.</text>
</comment>
<dbReference type="EMBL" id="JACHHU010000041">
    <property type="protein sequence ID" value="MBB6544960.1"/>
    <property type="molecule type" value="Genomic_DNA"/>
</dbReference>